<comment type="caution">
    <text evidence="2">The sequence shown here is derived from an EMBL/GenBank/DDBJ whole genome shotgun (WGS) entry which is preliminary data.</text>
</comment>
<evidence type="ECO:0000313" key="3">
    <source>
        <dbReference type="Proteomes" id="UP000676336"/>
    </source>
</evidence>
<dbReference type="EMBL" id="CAJOBI010002286">
    <property type="protein sequence ID" value="CAF3922112.1"/>
    <property type="molecule type" value="Genomic_DNA"/>
</dbReference>
<evidence type="ECO:0000313" key="2">
    <source>
        <dbReference type="EMBL" id="CAF3922112.1"/>
    </source>
</evidence>
<accession>A0A8S2LSM6</accession>
<dbReference type="Pfam" id="PF14655">
    <property type="entry name" value="RAB3GAP2_N"/>
    <property type="match status" value="1"/>
</dbReference>
<proteinExistence type="predicted"/>
<evidence type="ECO:0000259" key="1">
    <source>
        <dbReference type="Pfam" id="PF14655"/>
    </source>
</evidence>
<sequence>MACSLNIISKINDLSRIRAVLLPHLLDSIVDDDYQTTTDTDATEDDEIPTAENVARTAALLSTNGKKKNKISHDRNQWLSDCQLAFSPTLNLLVIGFDQHIVVSTAKSKVSSHEQSNFIASFDTKLQVEANERITSVLCIPIASS</sequence>
<organism evidence="2 3">
    <name type="scientific">Rotaria magnacalcarata</name>
    <dbReference type="NCBI Taxonomy" id="392030"/>
    <lineage>
        <taxon>Eukaryota</taxon>
        <taxon>Metazoa</taxon>
        <taxon>Spiralia</taxon>
        <taxon>Gnathifera</taxon>
        <taxon>Rotifera</taxon>
        <taxon>Eurotatoria</taxon>
        <taxon>Bdelloidea</taxon>
        <taxon>Philodinida</taxon>
        <taxon>Philodinidae</taxon>
        <taxon>Rotaria</taxon>
    </lineage>
</organism>
<feature type="domain" description="Rab3-GAP regulatory subunit N-terminal" evidence="1">
    <location>
        <begin position="78"/>
        <end position="144"/>
    </location>
</feature>
<feature type="non-terminal residue" evidence="2">
    <location>
        <position position="1"/>
    </location>
</feature>
<reference evidence="2" key="1">
    <citation type="submission" date="2021-02" db="EMBL/GenBank/DDBJ databases">
        <authorList>
            <person name="Nowell W R."/>
        </authorList>
    </citation>
    <scope>NUCLEOTIDE SEQUENCE</scope>
</reference>
<name>A0A8S2LSM6_9BILA</name>
<dbReference type="AlphaFoldDB" id="A0A8S2LSM6"/>
<dbReference type="Proteomes" id="UP000676336">
    <property type="component" value="Unassembled WGS sequence"/>
</dbReference>
<dbReference type="InterPro" id="IPR032839">
    <property type="entry name" value="RAB3GAP_N"/>
</dbReference>
<gene>
    <name evidence="2" type="ORF">SMN809_LOCUS7723</name>
</gene>
<protein>
    <recommendedName>
        <fullName evidence="1">Rab3-GAP regulatory subunit N-terminal domain-containing protein</fullName>
    </recommendedName>
</protein>